<keyword evidence="4" id="KW-1185">Reference proteome</keyword>
<dbReference type="CDD" id="cd19958">
    <property type="entry name" value="pyocin_knob"/>
    <property type="match status" value="2"/>
</dbReference>
<protein>
    <recommendedName>
        <fullName evidence="2">Phage tail fibre protein N-terminal domain-containing protein</fullName>
    </recommendedName>
</protein>
<sequence>MSVFTNKTITNAGMNLIAQGMAGGSITFKNILLGSGTFTGQDLANQTALVKVENTLPITGVNRNGSTVSLTTTLTPQQIQSDYAWSELGVIAEGETGGEILYLYGHTTQTSIISRNGLDEKIIQVTLLVSNVQNVTATIDSSLVYLTQAELDNHNEGEDSHADIRQELARLNEQMEAIDISWDSVNGKPQKFPPEEHTHHDRYLQLSGGEVHGNIEFKGIRSLVWDVGRPEKTNVFWNASTTNDFGLMYRVDGVDSFIINKQARPQVYLDGAWYTTAIEQDLANKGLGTTSANLPSGTNLDDVINNGFYMVSNPNNAPITNGSYWWYIDVKNHNGQYILQKATWLNPHGAITHACTEWTRIRNGASWGKWCPNTATVHTIEYGVDFNSITLAGTYLFPLNVNAQACPNVPTHEAGVLEVIPVVGQANEGCVLHRYTTFSHCVVYQRRKYENAWSAWVKNPTANDLDSLKQSVSNGKNAIASAITAKGVSASGSDSHSVLANKIGQIPVGPNSTRKDAIADKIYLSLYYNIHDDGLGTDTFKEFITPTSGWKVGTEFNSSTYKYVIGDALQLDTTNGQAVQVGRAESVNNLTVRVWRIVSGKVSIKSHNYSSFYVTHAQYNKLFS</sequence>
<dbReference type="RefSeq" id="WP_249332281.1">
    <property type="nucleotide sequence ID" value="NZ_JACRSY010000008.1"/>
</dbReference>
<reference evidence="3" key="1">
    <citation type="submission" date="2020-08" db="EMBL/GenBank/DDBJ databases">
        <title>Genome public.</title>
        <authorList>
            <person name="Liu C."/>
            <person name="Sun Q."/>
        </authorList>
    </citation>
    <scope>NUCLEOTIDE SEQUENCE</scope>
    <source>
        <strain evidence="3">NSJ-12</strain>
    </source>
</reference>
<keyword evidence="1" id="KW-0175">Coiled coil</keyword>
<evidence type="ECO:0000256" key="1">
    <source>
        <dbReference type="SAM" id="Coils"/>
    </source>
</evidence>
<dbReference type="InterPro" id="IPR022225">
    <property type="entry name" value="Phage_tail_fibre_N"/>
</dbReference>
<feature type="coiled-coil region" evidence="1">
    <location>
        <begin position="154"/>
        <end position="181"/>
    </location>
</feature>
<accession>A0A926IE14</accession>
<dbReference type="EMBL" id="JACRSY010000008">
    <property type="protein sequence ID" value="MBC8579126.1"/>
    <property type="molecule type" value="Genomic_DNA"/>
</dbReference>
<dbReference type="Proteomes" id="UP000655830">
    <property type="component" value="Unassembled WGS sequence"/>
</dbReference>
<evidence type="ECO:0000259" key="2">
    <source>
        <dbReference type="Pfam" id="PF12571"/>
    </source>
</evidence>
<feature type="domain" description="Phage tail fibre protein N-terminal" evidence="2">
    <location>
        <begin position="7"/>
        <end position="148"/>
    </location>
</feature>
<proteinExistence type="predicted"/>
<comment type="caution">
    <text evidence="3">The sequence shown here is derived from an EMBL/GenBank/DDBJ whole genome shotgun (WGS) entry which is preliminary data.</text>
</comment>
<name>A0A926IE14_9FIRM</name>
<gene>
    <name evidence="3" type="ORF">H8718_06195</name>
</gene>
<organism evidence="3 4">
    <name type="scientific">Zhenhengia yiwuensis</name>
    <dbReference type="NCBI Taxonomy" id="2763666"/>
    <lineage>
        <taxon>Bacteria</taxon>
        <taxon>Bacillati</taxon>
        <taxon>Bacillota</taxon>
        <taxon>Clostridia</taxon>
        <taxon>Lachnospirales</taxon>
        <taxon>Lachnospiraceae</taxon>
        <taxon>Zhenhengia</taxon>
    </lineage>
</organism>
<evidence type="ECO:0000313" key="4">
    <source>
        <dbReference type="Proteomes" id="UP000655830"/>
    </source>
</evidence>
<dbReference type="Pfam" id="PF12571">
    <property type="entry name" value="Phage_tail_fib"/>
    <property type="match status" value="1"/>
</dbReference>
<dbReference type="AlphaFoldDB" id="A0A926IE14"/>
<evidence type="ECO:0000313" key="3">
    <source>
        <dbReference type="EMBL" id="MBC8579126.1"/>
    </source>
</evidence>